<evidence type="ECO:0000313" key="1">
    <source>
        <dbReference type="EMBL" id="KAK2562757.1"/>
    </source>
</evidence>
<dbReference type="EMBL" id="JARQWQ010000028">
    <property type="protein sequence ID" value="KAK2562757.1"/>
    <property type="molecule type" value="Genomic_DNA"/>
</dbReference>
<protein>
    <submittedName>
        <fullName evidence="1">Uncharacterized protein</fullName>
    </submittedName>
</protein>
<accession>A0AAD9V6E0</accession>
<gene>
    <name evidence="1" type="ORF">P5673_014476</name>
</gene>
<name>A0AAD9V6E0_ACRCE</name>
<organism evidence="1 2">
    <name type="scientific">Acropora cervicornis</name>
    <name type="common">Staghorn coral</name>
    <dbReference type="NCBI Taxonomy" id="6130"/>
    <lineage>
        <taxon>Eukaryota</taxon>
        <taxon>Metazoa</taxon>
        <taxon>Cnidaria</taxon>
        <taxon>Anthozoa</taxon>
        <taxon>Hexacorallia</taxon>
        <taxon>Scleractinia</taxon>
        <taxon>Astrocoeniina</taxon>
        <taxon>Acroporidae</taxon>
        <taxon>Acropora</taxon>
    </lineage>
</organism>
<dbReference type="Proteomes" id="UP001249851">
    <property type="component" value="Unassembled WGS sequence"/>
</dbReference>
<dbReference type="AlphaFoldDB" id="A0AAD9V6E0"/>
<keyword evidence="2" id="KW-1185">Reference proteome</keyword>
<sequence length="183" mass="21058">MQWSKYFNGETAIRIKLVEPHNLLSSIATVCSWLGPDDYNQVSNLGRETLQQQSSLKTVREYAKKHLGQTVHPNVSHLDLENFYPAMMHQATRATETIARRIGQVADALKQITRKVCFTSYDVTFDERGVLAFYDKAEELLTNSGFSPLVTEILMCFCNDFKVQKRETAELPMHLKRKKMMHT</sequence>
<reference evidence="1" key="1">
    <citation type="journal article" date="2023" name="G3 (Bethesda)">
        <title>Whole genome assembly and annotation of the endangered Caribbean coral Acropora cervicornis.</title>
        <authorList>
            <person name="Selwyn J.D."/>
            <person name="Vollmer S.V."/>
        </authorList>
    </citation>
    <scope>NUCLEOTIDE SEQUENCE</scope>
    <source>
        <strain evidence="1">K2</strain>
    </source>
</reference>
<evidence type="ECO:0000313" key="2">
    <source>
        <dbReference type="Proteomes" id="UP001249851"/>
    </source>
</evidence>
<comment type="caution">
    <text evidence="1">The sequence shown here is derived from an EMBL/GenBank/DDBJ whole genome shotgun (WGS) entry which is preliminary data.</text>
</comment>
<reference evidence="1" key="2">
    <citation type="journal article" date="2023" name="Science">
        <title>Genomic signatures of disease resistance in endangered staghorn corals.</title>
        <authorList>
            <person name="Vollmer S.V."/>
            <person name="Selwyn J.D."/>
            <person name="Despard B.A."/>
            <person name="Roesel C.L."/>
        </authorList>
    </citation>
    <scope>NUCLEOTIDE SEQUENCE</scope>
    <source>
        <strain evidence="1">K2</strain>
    </source>
</reference>
<proteinExistence type="predicted"/>